<dbReference type="PROSITE" id="PS50181">
    <property type="entry name" value="FBOX"/>
    <property type="match status" value="1"/>
</dbReference>
<organism evidence="3 4">
    <name type="scientific">Schizopora paradoxa</name>
    <dbReference type="NCBI Taxonomy" id="27342"/>
    <lineage>
        <taxon>Eukaryota</taxon>
        <taxon>Fungi</taxon>
        <taxon>Dikarya</taxon>
        <taxon>Basidiomycota</taxon>
        <taxon>Agaricomycotina</taxon>
        <taxon>Agaricomycetes</taxon>
        <taxon>Hymenochaetales</taxon>
        <taxon>Schizoporaceae</taxon>
        <taxon>Schizopora</taxon>
    </lineage>
</organism>
<feature type="domain" description="F-box" evidence="2">
    <location>
        <begin position="39"/>
        <end position="88"/>
    </location>
</feature>
<keyword evidence="4" id="KW-1185">Reference proteome</keyword>
<reference evidence="3 4" key="1">
    <citation type="submission" date="2015-04" db="EMBL/GenBank/DDBJ databases">
        <title>Complete genome sequence of Schizopora paradoxa KUC8140, a cosmopolitan wood degrader in East Asia.</title>
        <authorList>
            <consortium name="DOE Joint Genome Institute"/>
            <person name="Min B."/>
            <person name="Park H."/>
            <person name="Jang Y."/>
            <person name="Kim J.-J."/>
            <person name="Kim K.H."/>
            <person name="Pangilinan J."/>
            <person name="Lipzen A."/>
            <person name="Riley R."/>
            <person name="Grigoriev I.V."/>
            <person name="Spatafora J.W."/>
            <person name="Choi I.-G."/>
        </authorList>
    </citation>
    <scope>NUCLEOTIDE SEQUENCE [LARGE SCALE GENOMIC DNA]</scope>
    <source>
        <strain evidence="3 4">KUC8140</strain>
    </source>
</reference>
<dbReference type="EMBL" id="KQ086548">
    <property type="protein sequence ID" value="KLO04422.1"/>
    <property type="molecule type" value="Genomic_DNA"/>
</dbReference>
<evidence type="ECO:0000256" key="1">
    <source>
        <dbReference type="SAM" id="MobiDB-lite"/>
    </source>
</evidence>
<dbReference type="SUPFAM" id="SSF81383">
    <property type="entry name" value="F-box domain"/>
    <property type="match status" value="1"/>
</dbReference>
<dbReference type="Pfam" id="PF12937">
    <property type="entry name" value="F-box-like"/>
    <property type="match status" value="1"/>
</dbReference>
<feature type="compositionally biased region" description="Basic residues" evidence="1">
    <location>
        <begin position="23"/>
        <end position="35"/>
    </location>
</feature>
<feature type="region of interest" description="Disordered" evidence="1">
    <location>
        <begin position="429"/>
        <end position="454"/>
    </location>
</feature>
<gene>
    <name evidence="3" type="ORF">SCHPADRAFT_1003308</name>
</gene>
<dbReference type="InterPro" id="IPR036047">
    <property type="entry name" value="F-box-like_dom_sf"/>
</dbReference>
<sequence>MPPTRNIKATHTGSGGSTLNHAPPKKQATRKKSSKKVAPSLLLTMPNEILAEIAKHLSPEDLLRLARTSRLWRCILMSKTSKFIWEGAFAELKMPKCPADMNEPQIVDLLFGKGCTSCLAPRTCKETFFVFRARLCKRCKEELCFETSELEKMIPLSASISVEDVSSMLPRAWVVTGRKMEEYALRSEYDSIMRVLQEYPHGSEERNVYIAEKKESARAIIESAAEMKRWFEDHEREKMIEHHKAIVMRRITITNKLKELGYTEEDLDSRFDERGWKWNSLLDISSPLTEKSWRLVFPQLSNTIELRRALKAPEFHELRRFKREGEMKAHLSESRPQLEIFAKHKLFLDADLLELPIVKELIEENECRIPVTEERWLAVWNILPQAVEDLATQIEEECDEVVHEAKKLAMQLAKDRYYAIAEKSWEEQQERFAQRSSDDEGDTEYEDIHPDEDGDTFEDIEYNYQFDNRGHQEGSVPLRLLSAQSLLEVEIEGVKTLTSYAAFLRKRASKRFFISHEPDCAERRVAWSDVNVSSSKEIVDTAESLLEDIQLTPQAKMAYMMACGSNFRCKHCFRGPAARGVTWPELVQHFLDELQAYRDLCEKNIEQRASVPLQNDHCLDVGECGRVVGGHEHVTMPHDIQNIAGGPFTDAGQSYTELAATWGFELHPGIADYLHLNGDEPAGVPFGGLADMMPYEGVEANNDIYTEKCRLCAALGVVHGEMSPMLLVAHMERKHGTDLDGNLLGGANATT</sequence>
<feature type="compositionally biased region" description="Acidic residues" evidence="1">
    <location>
        <begin position="439"/>
        <end position="454"/>
    </location>
</feature>
<dbReference type="Gene3D" id="1.20.1280.50">
    <property type="match status" value="1"/>
</dbReference>
<protein>
    <recommendedName>
        <fullName evidence="2">F-box domain-containing protein</fullName>
    </recommendedName>
</protein>
<name>A0A0H2QZL8_9AGAM</name>
<feature type="compositionally biased region" description="Basic and acidic residues" evidence="1">
    <location>
        <begin position="429"/>
        <end position="438"/>
    </location>
</feature>
<evidence type="ECO:0000313" key="3">
    <source>
        <dbReference type="EMBL" id="KLO04422.1"/>
    </source>
</evidence>
<feature type="compositionally biased region" description="Polar residues" evidence="1">
    <location>
        <begin position="7"/>
        <end position="20"/>
    </location>
</feature>
<dbReference type="OrthoDB" id="2322499at2759"/>
<dbReference type="InterPro" id="IPR001810">
    <property type="entry name" value="F-box_dom"/>
</dbReference>
<dbReference type="InParanoid" id="A0A0H2QZL8"/>
<dbReference type="AlphaFoldDB" id="A0A0H2QZL8"/>
<dbReference type="CDD" id="cd09917">
    <property type="entry name" value="F-box_SF"/>
    <property type="match status" value="1"/>
</dbReference>
<evidence type="ECO:0000313" key="4">
    <source>
        <dbReference type="Proteomes" id="UP000053477"/>
    </source>
</evidence>
<dbReference type="SMART" id="SM00256">
    <property type="entry name" value="FBOX"/>
    <property type="match status" value="1"/>
</dbReference>
<dbReference type="STRING" id="27342.A0A0H2QZL8"/>
<accession>A0A0H2QZL8</accession>
<proteinExistence type="predicted"/>
<feature type="region of interest" description="Disordered" evidence="1">
    <location>
        <begin position="1"/>
        <end position="37"/>
    </location>
</feature>
<dbReference type="Proteomes" id="UP000053477">
    <property type="component" value="Unassembled WGS sequence"/>
</dbReference>
<evidence type="ECO:0000259" key="2">
    <source>
        <dbReference type="PROSITE" id="PS50181"/>
    </source>
</evidence>